<sequence>MSSPREVAAAELAPSFTSICDQCPVINQCAKSQAVDLAQNALGHANGRAAHRRSRLTLDVAENCSSAIALYGQLGWRLTGKTPIDWGEDVADCLLHFEAPPP</sequence>
<dbReference type="Proteomes" id="UP000620591">
    <property type="component" value="Unassembled WGS sequence"/>
</dbReference>
<protein>
    <recommendedName>
        <fullName evidence="3">GNAT family N-acetyltransferase</fullName>
    </recommendedName>
</protein>
<name>A0A8I0K372_9ACTN</name>
<dbReference type="RefSeq" id="WP_187769643.1">
    <property type="nucleotide sequence ID" value="NZ_JACTVM010000003.1"/>
</dbReference>
<dbReference type="EMBL" id="JACTVM010000003">
    <property type="protein sequence ID" value="MBC9226900.1"/>
    <property type="molecule type" value="Genomic_DNA"/>
</dbReference>
<dbReference type="AlphaFoldDB" id="A0A8I0K372"/>
<comment type="caution">
    <text evidence="1">The sequence shown here is derived from an EMBL/GenBank/DDBJ whole genome shotgun (WGS) entry which is preliminary data.</text>
</comment>
<organism evidence="1 2">
    <name type="scientific">Aeromicrobium senzhongii</name>
    <dbReference type="NCBI Taxonomy" id="2663859"/>
    <lineage>
        <taxon>Bacteria</taxon>
        <taxon>Bacillati</taxon>
        <taxon>Actinomycetota</taxon>
        <taxon>Actinomycetes</taxon>
        <taxon>Propionibacteriales</taxon>
        <taxon>Nocardioidaceae</taxon>
        <taxon>Aeromicrobium</taxon>
    </lineage>
</organism>
<evidence type="ECO:0000313" key="1">
    <source>
        <dbReference type="EMBL" id="MBC9226900.1"/>
    </source>
</evidence>
<evidence type="ECO:0008006" key="3">
    <source>
        <dbReference type="Google" id="ProtNLM"/>
    </source>
</evidence>
<accession>A0A8I0K372</accession>
<gene>
    <name evidence="1" type="ORF">IBG24_11270</name>
</gene>
<proteinExistence type="predicted"/>
<evidence type="ECO:0000313" key="2">
    <source>
        <dbReference type="Proteomes" id="UP000620591"/>
    </source>
</evidence>
<reference evidence="1" key="1">
    <citation type="submission" date="2020-09" db="EMBL/GenBank/DDBJ databases">
        <title>Novel species in genus Aeromicrobium.</title>
        <authorList>
            <person name="Zhang G."/>
        </authorList>
    </citation>
    <scope>NUCLEOTIDE SEQUENCE</scope>
    <source>
        <strain evidence="1">Zg-636</strain>
    </source>
</reference>